<sequence>MNRVWHFRSLTLDPILLAAVIGLLVLGTVMVSSASISLADKDMGQPLYFLYRHLGAIAIGCCAALVAFVIPTEVWFRMNWFLLFFALLLLGAVLIPSLAPKINNSTRWLHLGPITFQASEIARLFLLLYISGYVIRHHEELTTTLLGFIKPMLVVGLASALLMREPDFGATVMLTLVSLGILFFGGARLRDFFAIAVLASFLLIVFVFLSEYRMERITAFLDPWADVGDSGYQLAQSLIAVGRGDLFGVGLGGSVQKLFYLPEAHTDFVFAVLSEELGLVGATAVIALLSLVVYRALSLGPKAARCGLPFHGLVTVGLGITLGVQAFINIGVNIGLLPTKGLTLPLLSYGRTSMVVTLMSLGLLARIQHEVNEATRRRKTRRSGRIKV</sequence>
<dbReference type="GO" id="GO:0005886">
    <property type="term" value="C:plasma membrane"/>
    <property type="evidence" value="ECO:0007669"/>
    <property type="project" value="UniProtKB-SubCell"/>
</dbReference>
<dbReference type="Pfam" id="PF01098">
    <property type="entry name" value="FTSW_RODA_SPOVE"/>
    <property type="match status" value="1"/>
</dbReference>
<keyword evidence="4" id="KW-0132">Cell division</keyword>
<feature type="transmembrane region" description="Helical" evidence="17">
    <location>
        <begin position="111"/>
        <end position="130"/>
    </location>
</feature>
<evidence type="ECO:0000256" key="16">
    <source>
        <dbReference type="ARBA" id="ARBA00049902"/>
    </source>
</evidence>
<evidence type="ECO:0000256" key="2">
    <source>
        <dbReference type="ARBA" id="ARBA00004752"/>
    </source>
</evidence>
<accession>A0A381V9R1</accession>
<reference evidence="18" key="1">
    <citation type="submission" date="2018-05" db="EMBL/GenBank/DDBJ databases">
        <authorList>
            <person name="Lanie J.A."/>
            <person name="Ng W.-L."/>
            <person name="Kazmierczak K.M."/>
            <person name="Andrzejewski T.M."/>
            <person name="Davidsen T.M."/>
            <person name="Wayne K.J."/>
            <person name="Tettelin H."/>
            <person name="Glass J.I."/>
            <person name="Rusch D."/>
            <person name="Podicherti R."/>
            <person name="Tsui H.-C.T."/>
            <person name="Winkler M.E."/>
        </authorList>
    </citation>
    <scope>NUCLEOTIDE SEQUENCE</scope>
</reference>
<gene>
    <name evidence="18" type="ORF">METZ01_LOCUS89924</name>
</gene>
<name>A0A381V9R1_9ZZZZ</name>
<dbReference type="GO" id="GO:0008360">
    <property type="term" value="P:regulation of cell shape"/>
    <property type="evidence" value="ECO:0007669"/>
    <property type="project" value="UniProtKB-KW"/>
</dbReference>
<dbReference type="AlphaFoldDB" id="A0A381V9R1"/>
<feature type="transmembrane region" description="Helical" evidence="17">
    <location>
        <begin position="309"/>
        <end position="328"/>
    </location>
</feature>
<dbReference type="GO" id="GO:0009252">
    <property type="term" value="P:peptidoglycan biosynthetic process"/>
    <property type="evidence" value="ECO:0007669"/>
    <property type="project" value="UniProtKB-KW"/>
</dbReference>
<evidence type="ECO:0000256" key="4">
    <source>
        <dbReference type="ARBA" id="ARBA00022618"/>
    </source>
</evidence>
<evidence type="ECO:0000256" key="11">
    <source>
        <dbReference type="ARBA" id="ARBA00023136"/>
    </source>
</evidence>
<evidence type="ECO:0000256" key="15">
    <source>
        <dbReference type="ARBA" id="ARBA00044770"/>
    </source>
</evidence>
<feature type="transmembrane region" description="Helical" evidence="17">
    <location>
        <begin position="49"/>
        <end position="68"/>
    </location>
</feature>
<evidence type="ECO:0000256" key="13">
    <source>
        <dbReference type="ARBA" id="ARBA00023316"/>
    </source>
</evidence>
<dbReference type="GO" id="GO:0015648">
    <property type="term" value="F:lipid-linked peptidoglycan transporter activity"/>
    <property type="evidence" value="ECO:0007669"/>
    <property type="project" value="TreeGrafter"/>
</dbReference>
<dbReference type="PANTHER" id="PTHR30474">
    <property type="entry name" value="CELL CYCLE PROTEIN"/>
    <property type="match status" value="1"/>
</dbReference>
<dbReference type="InterPro" id="IPR013437">
    <property type="entry name" value="FtsW"/>
</dbReference>
<comment type="subcellular location">
    <subcellularLocation>
        <location evidence="1">Cell membrane</location>
        <topology evidence="1">Multi-pass membrane protein</topology>
    </subcellularLocation>
</comment>
<comment type="catalytic activity">
    <reaction evidence="16">
        <text>[GlcNAc-(1-&gt;4)-Mur2Ac(oyl-L-Ala-gamma-D-Glu-L-Lys-D-Ala-D-Ala)](n)-di-trans,octa-cis-undecaprenyl diphosphate + beta-D-GlcNAc-(1-&gt;4)-Mur2Ac(oyl-L-Ala-gamma-D-Glu-L-Lys-D-Ala-D-Ala)-di-trans,octa-cis-undecaprenyl diphosphate = [GlcNAc-(1-&gt;4)-Mur2Ac(oyl-L-Ala-gamma-D-Glu-L-Lys-D-Ala-D-Ala)](n+1)-di-trans,octa-cis-undecaprenyl diphosphate + di-trans,octa-cis-undecaprenyl diphosphate + H(+)</text>
        <dbReference type="Rhea" id="RHEA:23708"/>
        <dbReference type="Rhea" id="RHEA-COMP:9602"/>
        <dbReference type="Rhea" id="RHEA-COMP:9603"/>
        <dbReference type="ChEBI" id="CHEBI:15378"/>
        <dbReference type="ChEBI" id="CHEBI:58405"/>
        <dbReference type="ChEBI" id="CHEBI:60033"/>
        <dbReference type="ChEBI" id="CHEBI:78435"/>
        <dbReference type="EC" id="2.4.99.28"/>
    </reaction>
</comment>
<dbReference type="InterPro" id="IPR001182">
    <property type="entry name" value="FtsW/RodA"/>
</dbReference>
<keyword evidence="13" id="KW-0961">Cell wall biogenesis/degradation</keyword>
<proteinExistence type="inferred from homology"/>
<dbReference type="GO" id="GO:0051301">
    <property type="term" value="P:cell division"/>
    <property type="evidence" value="ECO:0007669"/>
    <property type="project" value="UniProtKB-KW"/>
</dbReference>
<feature type="transmembrane region" description="Helical" evidence="17">
    <location>
        <begin position="80"/>
        <end position="99"/>
    </location>
</feature>
<evidence type="ECO:0000256" key="1">
    <source>
        <dbReference type="ARBA" id="ARBA00004651"/>
    </source>
</evidence>
<dbReference type="EMBL" id="UINC01008227">
    <property type="protein sequence ID" value="SVA37070.1"/>
    <property type="molecule type" value="Genomic_DNA"/>
</dbReference>
<evidence type="ECO:0000256" key="3">
    <source>
        <dbReference type="ARBA" id="ARBA00022475"/>
    </source>
</evidence>
<protein>
    <recommendedName>
        <fullName evidence="15">peptidoglycan glycosyltransferase</fullName>
        <ecNumber evidence="15">2.4.99.28</ecNumber>
    </recommendedName>
    <alternativeName>
        <fullName evidence="14">Peptidoglycan polymerase</fullName>
    </alternativeName>
</protein>
<keyword evidence="6" id="KW-0808">Transferase</keyword>
<keyword evidence="3" id="KW-1003">Cell membrane</keyword>
<feature type="transmembrane region" description="Helical" evidence="17">
    <location>
        <begin position="168"/>
        <end position="185"/>
    </location>
</feature>
<evidence type="ECO:0000256" key="10">
    <source>
        <dbReference type="ARBA" id="ARBA00022989"/>
    </source>
</evidence>
<evidence type="ECO:0000256" key="9">
    <source>
        <dbReference type="ARBA" id="ARBA00022984"/>
    </source>
</evidence>
<keyword evidence="8" id="KW-0133">Cell shape</keyword>
<dbReference type="EC" id="2.4.99.28" evidence="15"/>
<evidence type="ECO:0000256" key="14">
    <source>
        <dbReference type="ARBA" id="ARBA00032370"/>
    </source>
</evidence>
<dbReference type="GO" id="GO:0008955">
    <property type="term" value="F:peptidoglycan glycosyltransferase activity"/>
    <property type="evidence" value="ECO:0007669"/>
    <property type="project" value="UniProtKB-EC"/>
</dbReference>
<feature type="transmembrane region" description="Helical" evidence="17">
    <location>
        <begin position="192"/>
        <end position="210"/>
    </location>
</feature>
<dbReference type="GO" id="GO:0071555">
    <property type="term" value="P:cell wall organization"/>
    <property type="evidence" value="ECO:0007669"/>
    <property type="project" value="UniProtKB-KW"/>
</dbReference>
<evidence type="ECO:0000256" key="6">
    <source>
        <dbReference type="ARBA" id="ARBA00022679"/>
    </source>
</evidence>
<keyword evidence="9" id="KW-0573">Peptidoglycan synthesis</keyword>
<evidence type="ECO:0000256" key="8">
    <source>
        <dbReference type="ARBA" id="ARBA00022960"/>
    </source>
</evidence>
<keyword evidence="10 17" id="KW-1133">Transmembrane helix</keyword>
<comment type="pathway">
    <text evidence="2">Cell wall biogenesis; peptidoglycan biosynthesis.</text>
</comment>
<keyword evidence="5" id="KW-0328">Glycosyltransferase</keyword>
<dbReference type="PANTHER" id="PTHR30474:SF2">
    <property type="entry name" value="PEPTIDOGLYCAN GLYCOSYLTRANSFERASE FTSW-RELATED"/>
    <property type="match status" value="1"/>
</dbReference>
<feature type="transmembrane region" description="Helical" evidence="17">
    <location>
        <begin position="348"/>
        <end position="367"/>
    </location>
</feature>
<keyword evidence="12" id="KW-0131">Cell cycle</keyword>
<evidence type="ECO:0000313" key="18">
    <source>
        <dbReference type="EMBL" id="SVA37070.1"/>
    </source>
</evidence>
<dbReference type="GO" id="GO:0032153">
    <property type="term" value="C:cell division site"/>
    <property type="evidence" value="ECO:0007669"/>
    <property type="project" value="TreeGrafter"/>
</dbReference>
<feature type="transmembrane region" description="Helical" evidence="17">
    <location>
        <begin position="142"/>
        <end position="162"/>
    </location>
</feature>
<keyword evidence="7 17" id="KW-0812">Transmembrane</keyword>
<evidence type="ECO:0000256" key="5">
    <source>
        <dbReference type="ARBA" id="ARBA00022676"/>
    </source>
</evidence>
<evidence type="ECO:0000256" key="12">
    <source>
        <dbReference type="ARBA" id="ARBA00023306"/>
    </source>
</evidence>
<evidence type="ECO:0000256" key="17">
    <source>
        <dbReference type="SAM" id="Phobius"/>
    </source>
</evidence>
<organism evidence="18">
    <name type="scientific">marine metagenome</name>
    <dbReference type="NCBI Taxonomy" id="408172"/>
    <lineage>
        <taxon>unclassified sequences</taxon>
        <taxon>metagenomes</taxon>
        <taxon>ecological metagenomes</taxon>
    </lineage>
</organism>
<evidence type="ECO:0000256" key="7">
    <source>
        <dbReference type="ARBA" id="ARBA00022692"/>
    </source>
</evidence>
<dbReference type="HAMAP" id="MF_00913">
    <property type="entry name" value="PGT_FtsW_proteobact"/>
    <property type="match status" value="1"/>
</dbReference>
<dbReference type="NCBIfam" id="TIGR02614">
    <property type="entry name" value="ftsW"/>
    <property type="match status" value="1"/>
</dbReference>
<feature type="transmembrane region" description="Helical" evidence="17">
    <location>
        <begin position="277"/>
        <end position="297"/>
    </location>
</feature>
<keyword evidence="11 17" id="KW-0472">Membrane</keyword>